<accession>A0ABV9PMP4</accession>
<feature type="domain" description="Oxidoreductase N-terminal" evidence="2">
    <location>
        <begin position="13"/>
        <end position="79"/>
    </location>
</feature>
<dbReference type="EMBL" id="JBHSHP010000007">
    <property type="protein sequence ID" value="MFC4753510.1"/>
    <property type="molecule type" value="Genomic_DNA"/>
</dbReference>
<dbReference type="InterPro" id="IPR011032">
    <property type="entry name" value="GroES-like_sf"/>
</dbReference>
<evidence type="ECO:0000313" key="3">
    <source>
        <dbReference type="EMBL" id="MFC4753510.1"/>
    </source>
</evidence>
<protein>
    <recommendedName>
        <fullName evidence="2">Oxidoreductase N-terminal domain-containing protein</fullName>
    </recommendedName>
</protein>
<gene>
    <name evidence="3" type="ORF">ACFO7U_01790</name>
</gene>
<dbReference type="Pfam" id="PF16884">
    <property type="entry name" value="ADH_N_2"/>
    <property type="match status" value="1"/>
</dbReference>
<name>A0ABV9PMP4_9ACTN</name>
<dbReference type="InterPro" id="IPR041694">
    <property type="entry name" value="ADH_N_2"/>
</dbReference>
<proteinExistence type="predicted"/>
<dbReference type="RefSeq" id="WP_380059519.1">
    <property type="nucleotide sequence ID" value="NZ_BAABCD010000007.1"/>
</dbReference>
<reference evidence="4" key="1">
    <citation type="journal article" date="2019" name="Int. J. Syst. Evol. Microbiol.">
        <title>The Global Catalogue of Microorganisms (GCM) 10K type strain sequencing project: providing services to taxonomists for standard genome sequencing and annotation.</title>
        <authorList>
            <consortium name="The Broad Institute Genomics Platform"/>
            <consortium name="The Broad Institute Genome Sequencing Center for Infectious Disease"/>
            <person name="Wu L."/>
            <person name="Ma J."/>
        </authorList>
    </citation>
    <scope>NUCLEOTIDE SEQUENCE [LARGE SCALE GENOMIC DNA]</scope>
    <source>
        <strain evidence="4">JCM 11882</strain>
    </source>
</reference>
<keyword evidence="4" id="KW-1185">Reference proteome</keyword>
<organism evidence="3 4">
    <name type="scientific">Dietzia aurantiaca</name>
    <dbReference type="NCBI Taxonomy" id="983873"/>
    <lineage>
        <taxon>Bacteria</taxon>
        <taxon>Bacillati</taxon>
        <taxon>Actinomycetota</taxon>
        <taxon>Actinomycetes</taxon>
        <taxon>Mycobacteriales</taxon>
        <taxon>Dietziaceae</taxon>
        <taxon>Dietzia</taxon>
    </lineage>
</organism>
<comment type="caution">
    <text evidence="3">The sequence shown here is derived from an EMBL/GenBank/DDBJ whole genome shotgun (WGS) entry which is preliminary data.</text>
</comment>
<evidence type="ECO:0000259" key="2">
    <source>
        <dbReference type="Pfam" id="PF16884"/>
    </source>
</evidence>
<evidence type="ECO:0000256" key="1">
    <source>
        <dbReference type="SAM" id="MobiDB-lite"/>
    </source>
</evidence>
<feature type="region of interest" description="Disordered" evidence="1">
    <location>
        <begin position="92"/>
        <end position="124"/>
    </location>
</feature>
<dbReference type="Proteomes" id="UP001595836">
    <property type="component" value="Unassembled WGS sequence"/>
</dbReference>
<sequence>MSAAPTSKHRSEVRLARYPEGLPVADDFEFARVPLPQLAAGQILVRNLFMSVDPSMRIRMTPDTGSGSYLPPFDLGSALGWVHRLWHRPPTRLPRRRSTRGVRGDDLRSGPGRQYPGGNQMTTVSTKPRADQLVFDPSLVVRRVVALAHWYSPPSSSRRRCRR</sequence>
<evidence type="ECO:0000313" key="4">
    <source>
        <dbReference type="Proteomes" id="UP001595836"/>
    </source>
</evidence>
<dbReference type="SUPFAM" id="SSF50129">
    <property type="entry name" value="GroES-like"/>
    <property type="match status" value="1"/>
</dbReference>
<dbReference type="Gene3D" id="3.90.180.10">
    <property type="entry name" value="Medium-chain alcohol dehydrogenases, catalytic domain"/>
    <property type="match status" value="1"/>
</dbReference>